<dbReference type="SMART" id="SM00028">
    <property type="entry name" value="TPR"/>
    <property type="match status" value="6"/>
</dbReference>
<dbReference type="PROSITE" id="PS50005">
    <property type="entry name" value="TPR"/>
    <property type="match status" value="1"/>
</dbReference>
<dbReference type="Pfam" id="PF13424">
    <property type="entry name" value="TPR_12"/>
    <property type="match status" value="2"/>
</dbReference>
<evidence type="ECO:0000256" key="2">
    <source>
        <dbReference type="ARBA" id="ARBA00022803"/>
    </source>
</evidence>
<evidence type="ECO:0000256" key="1">
    <source>
        <dbReference type="ARBA" id="ARBA00022737"/>
    </source>
</evidence>
<dbReference type="RefSeq" id="WP_089358323.1">
    <property type="nucleotide sequence ID" value="NZ_FZPD01000007.1"/>
</dbReference>
<keyword evidence="6" id="KW-1185">Reference proteome</keyword>
<dbReference type="Proteomes" id="UP000198393">
    <property type="component" value="Unassembled WGS sequence"/>
</dbReference>
<accession>A0A239M7A6</accession>
<evidence type="ECO:0000313" key="5">
    <source>
        <dbReference type="EMBL" id="SNT38012.1"/>
    </source>
</evidence>
<feature type="domain" description="CHAT" evidence="4">
    <location>
        <begin position="611"/>
        <end position="893"/>
    </location>
</feature>
<protein>
    <submittedName>
        <fullName evidence="5">CHAT domain-containing protein</fullName>
    </submittedName>
</protein>
<reference evidence="5 6" key="1">
    <citation type="submission" date="2017-06" db="EMBL/GenBank/DDBJ databases">
        <authorList>
            <person name="Kim H.J."/>
            <person name="Triplett B.A."/>
        </authorList>
    </citation>
    <scope>NUCLEOTIDE SEQUENCE [LARGE SCALE GENOMIC DNA]</scope>
    <source>
        <strain evidence="5 6">DSM 19307</strain>
    </source>
</reference>
<dbReference type="InterPro" id="IPR019734">
    <property type="entry name" value="TPR_rpt"/>
</dbReference>
<proteinExistence type="predicted"/>
<dbReference type="OrthoDB" id="9771112at2"/>
<dbReference type="PANTHER" id="PTHR45641:SF19">
    <property type="entry name" value="NEPHROCYSTIN-3"/>
    <property type="match status" value="1"/>
</dbReference>
<dbReference type="Gene3D" id="1.25.40.10">
    <property type="entry name" value="Tetratricopeptide repeat domain"/>
    <property type="match status" value="3"/>
</dbReference>
<dbReference type="InterPro" id="IPR011990">
    <property type="entry name" value="TPR-like_helical_dom_sf"/>
</dbReference>
<evidence type="ECO:0000313" key="6">
    <source>
        <dbReference type="Proteomes" id="UP000198393"/>
    </source>
</evidence>
<keyword evidence="2 3" id="KW-0802">TPR repeat</keyword>
<dbReference type="SUPFAM" id="SSF48452">
    <property type="entry name" value="TPR-like"/>
    <property type="match status" value="2"/>
</dbReference>
<evidence type="ECO:0000256" key="3">
    <source>
        <dbReference type="PROSITE-ProRule" id="PRU00339"/>
    </source>
</evidence>
<dbReference type="Pfam" id="PF12770">
    <property type="entry name" value="CHAT"/>
    <property type="match status" value="1"/>
</dbReference>
<feature type="repeat" description="TPR" evidence="3">
    <location>
        <begin position="307"/>
        <end position="340"/>
    </location>
</feature>
<dbReference type="AlphaFoldDB" id="A0A239M7A6"/>
<sequence>MKQLLFFFITLFSIESLAQETQLKQAEATYANGDFDNAYVLFKKAGDLYFANEAFVQYIDTHLKMIDCQLQAGNPFHAKSLAENTLDFIETEVEEEQNLRARCLTLLGLSYLNLGRNDDALEVLLEGEGFFSAEDTKAKANCLDALGLVYTNNENKQLAAQYHEQAFVMRRKLFGAQSIEVANSYNNLGRVFLNSDPLQALIYFNRAKGIYEEKLGNSSRRALRANLNIAFANMEQNNYDEALEQLNDVKLIYDATYQDDHPNKAYIQSIIGRVYLLKEEYEKALLNQKEALQMYISLFGEKHPDVANTYYLIGEIYKAKSEFKVAVEFYQRAIYANLPEQVYTEIYDLPKLENYFNADILLRTLQAKAIALGALHFEKSLNVRDIVGAIETYQKCDDLITIIRRKRLNEQDKLRLGQIAKEVYESGIQLSLILSEQSFNRKKHLQTAFDFCERSKSSVLLEAITESKAKKFAGIPDEQIQLEDSLKDEISFLEQQLALQENADNREMKDLLFAYQNSYRAFIANLESQYPEYYKLKYDQQIATVASVQEHLTERAALLSYFIGENELYIFVITKKDVRAERRPKGADFQKMITGLRNAIKYNSERTFLSTARSLHSLIMPDFSSSIKELIILPDGILGTLPFEAFVSSGDETSSYTNANFLIEDFQISYDYSATLFTQRVADDEQILPEILLIAPISFEDNEVRMSNLPGSEKEIDEIRYLFMGSNCETKVQTGSEASESNFKSEDLGKYRYLHFATHGIVNESEPALSRIFLKPGNNEDGSLYTGEIYNLNINADLVTLSACETGLGKVAKGEGIVGLSRALQYAGANNIIVSLWQVADASTAQMMIEFYKYNLNNDHHGYNSALREAKLSLLNSEQYARPYYWAPFILVGM</sequence>
<name>A0A239M7A6_EKHLU</name>
<dbReference type="EMBL" id="FZPD01000007">
    <property type="protein sequence ID" value="SNT38012.1"/>
    <property type="molecule type" value="Genomic_DNA"/>
</dbReference>
<evidence type="ECO:0000259" key="4">
    <source>
        <dbReference type="Pfam" id="PF12770"/>
    </source>
</evidence>
<dbReference type="PANTHER" id="PTHR45641">
    <property type="entry name" value="TETRATRICOPEPTIDE REPEAT PROTEIN (AFU_ORTHOLOGUE AFUA_6G03870)"/>
    <property type="match status" value="1"/>
</dbReference>
<organism evidence="5 6">
    <name type="scientific">Ekhidna lutea</name>
    <dbReference type="NCBI Taxonomy" id="447679"/>
    <lineage>
        <taxon>Bacteria</taxon>
        <taxon>Pseudomonadati</taxon>
        <taxon>Bacteroidota</taxon>
        <taxon>Cytophagia</taxon>
        <taxon>Cytophagales</taxon>
        <taxon>Reichenbachiellaceae</taxon>
        <taxon>Ekhidna</taxon>
    </lineage>
</organism>
<dbReference type="InterPro" id="IPR024983">
    <property type="entry name" value="CHAT_dom"/>
</dbReference>
<gene>
    <name evidence="5" type="ORF">SAMN05421640_3650</name>
</gene>
<dbReference type="Pfam" id="PF13181">
    <property type="entry name" value="TPR_8"/>
    <property type="match status" value="1"/>
</dbReference>
<keyword evidence="1" id="KW-0677">Repeat</keyword>